<gene>
    <name evidence="8" type="primary">tadA</name>
    <name evidence="10" type="ORF">R4Y45_02760</name>
</gene>
<evidence type="ECO:0000256" key="4">
    <source>
        <dbReference type="ARBA" id="ARBA00022723"/>
    </source>
</evidence>
<feature type="active site" description="Proton donor" evidence="8">
    <location>
        <position position="58"/>
    </location>
</feature>
<sequence>MISKEDKKRFMQAAFDEAEKARQKDEVPIGAVVVKDGQIIGVGHNEREEKQDATLHAETTAIRMACERLKSWRLEDCQIFVTLEPCPMCAGAIINSRIDTVYYSAFDPKAGACGSVLDLFTIEKLNHHPKAHGGLYLDQGKQLLKSFFQDIRKRQKLLKKGRNNNTDTL</sequence>
<feature type="binding site" evidence="8">
    <location>
        <position position="86"/>
    </location>
    <ligand>
        <name>Zn(2+)</name>
        <dbReference type="ChEBI" id="CHEBI:29105"/>
        <note>catalytic</note>
    </ligand>
</feature>
<dbReference type="InterPro" id="IPR016192">
    <property type="entry name" value="APOBEC/CMP_deaminase_Zn-bd"/>
</dbReference>
<dbReference type="Gene3D" id="3.40.140.10">
    <property type="entry name" value="Cytidine Deaminase, domain 2"/>
    <property type="match status" value="1"/>
</dbReference>
<comment type="cofactor">
    <cofactor evidence="8">
        <name>Zn(2+)</name>
        <dbReference type="ChEBI" id="CHEBI:29105"/>
    </cofactor>
    <text evidence="8">Binds 1 zinc ion per subunit.</text>
</comment>
<dbReference type="Proteomes" id="UP001377804">
    <property type="component" value="Unassembled WGS sequence"/>
</dbReference>
<dbReference type="GO" id="GO:0052717">
    <property type="term" value="F:tRNA-specific adenosine-34 deaminase activity"/>
    <property type="evidence" value="ECO:0007669"/>
    <property type="project" value="UniProtKB-EC"/>
</dbReference>
<feature type="domain" description="CMP/dCMP-type deaminase" evidence="9">
    <location>
        <begin position="5"/>
        <end position="115"/>
    </location>
</feature>
<keyword evidence="3 8" id="KW-0819">tRNA processing</keyword>
<feature type="binding site" evidence="8">
    <location>
        <position position="56"/>
    </location>
    <ligand>
        <name>Zn(2+)</name>
        <dbReference type="ChEBI" id="CHEBI:29105"/>
        <note>catalytic</note>
    </ligand>
</feature>
<dbReference type="PANTHER" id="PTHR11079:SF202">
    <property type="entry name" value="TRNA-SPECIFIC ADENOSINE DEAMINASE"/>
    <property type="match status" value="1"/>
</dbReference>
<keyword evidence="6 8" id="KW-0862">Zinc</keyword>
<dbReference type="CDD" id="cd01285">
    <property type="entry name" value="nucleoside_deaminase"/>
    <property type="match status" value="1"/>
</dbReference>
<dbReference type="InterPro" id="IPR016193">
    <property type="entry name" value="Cytidine_deaminase-like"/>
</dbReference>
<protein>
    <recommendedName>
        <fullName evidence="8">tRNA-specific adenosine deaminase</fullName>
        <ecNumber evidence="8">3.5.4.33</ecNumber>
    </recommendedName>
</protein>
<reference evidence="10 11" key="1">
    <citation type="submission" date="2023-10" db="EMBL/GenBank/DDBJ databases">
        <title>Holzapfeliella saturejae sp. nov. isolated from Satureja montana flowers.</title>
        <authorList>
            <person name="Alcantara C."/>
            <person name="Zuniga M."/>
            <person name="Landete J.M."/>
            <person name="Monedero V."/>
        </authorList>
    </citation>
    <scope>NUCLEOTIDE SEQUENCE [LARGE SCALE GENOMIC DNA]</scope>
    <source>
        <strain evidence="10 11">He02</strain>
    </source>
</reference>
<accession>A0ABU8SFI7</accession>
<evidence type="ECO:0000256" key="5">
    <source>
        <dbReference type="ARBA" id="ARBA00022801"/>
    </source>
</evidence>
<dbReference type="RefSeq" id="WP_339969039.1">
    <property type="nucleotide sequence ID" value="NZ_JAWMWG010000001.1"/>
</dbReference>
<comment type="catalytic activity">
    <reaction evidence="7 8">
        <text>adenosine(34) in tRNA + H2O + H(+) = inosine(34) in tRNA + NH4(+)</text>
        <dbReference type="Rhea" id="RHEA:43168"/>
        <dbReference type="Rhea" id="RHEA-COMP:10373"/>
        <dbReference type="Rhea" id="RHEA-COMP:10374"/>
        <dbReference type="ChEBI" id="CHEBI:15377"/>
        <dbReference type="ChEBI" id="CHEBI:15378"/>
        <dbReference type="ChEBI" id="CHEBI:28938"/>
        <dbReference type="ChEBI" id="CHEBI:74411"/>
        <dbReference type="ChEBI" id="CHEBI:82852"/>
        <dbReference type="EC" id="3.5.4.33"/>
    </reaction>
</comment>
<dbReference type="PROSITE" id="PS51747">
    <property type="entry name" value="CYT_DCMP_DEAMINASES_2"/>
    <property type="match status" value="1"/>
</dbReference>
<proteinExistence type="inferred from homology"/>
<evidence type="ECO:0000256" key="2">
    <source>
        <dbReference type="ARBA" id="ARBA00011738"/>
    </source>
</evidence>
<evidence type="ECO:0000313" key="10">
    <source>
        <dbReference type="EMBL" id="MEJ6348148.1"/>
    </source>
</evidence>
<dbReference type="HAMAP" id="MF_00972">
    <property type="entry name" value="tRNA_aden_deaminase"/>
    <property type="match status" value="1"/>
</dbReference>
<dbReference type="PANTHER" id="PTHR11079">
    <property type="entry name" value="CYTOSINE DEAMINASE FAMILY MEMBER"/>
    <property type="match status" value="1"/>
</dbReference>
<evidence type="ECO:0000256" key="1">
    <source>
        <dbReference type="ARBA" id="ARBA00010669"/>
    </source>
</evidence>
<keyword evidence="4 8" id="KW-0479">Metal-binding</keyword>
<evidence type="ECO:0000256" key="6">
    <source>
        <dbReference type="ARBA" id="ARBA00022833"/>
    </source>
</evidence>
<organism evidence="10 11">
    <name type="scientific">Holzapfeliella saturejae</name>
    <dbReference type="NCBI Taxonomy" id="3082953"/>
    <lineage>
        <taxon>Bacteria</taxon>
        <taxon>Bacillati</taxon>
        <taxon>Bacillota</taxon>
        <taxon>Bacilli</taxon>
        <taxon>Lactobacillales</taxon>
        <taxon>Lactobacillaceae</taxon>
        <taxon>Holzapfeliella</taxon>
    </lineage>
</organism>
<feature type="binding site" evidence="8">
    <location>
        <position position="89"/>
    </location>
    <ligand>
        <name>Zn(2+)</name>
        <dbReference type="ChEBI" id="CHEBI:29105"/>
        <note>catalytic</note>
    </ligand>
</feature>
<dbReference type="EMBL" id="JAWMWG010000001">
    <property type="protein sequence ID" value="MEJ6348148.1"/>
    <property type="molecule type" value="Genomic_DNA"/>
</dbReference>
<evidence type="ECO:0000259" key="9">
    <source>
        <dbReference type="PROSITE" id="PS51747"/>
    </source>
</evidence>
<evidence type="ECO:0000256" key="3">
    <source>
        <dbReference type="ARBA" id="ARBA00022694"/>
    </source>
</evidence>
<comment type="similarity">
    <text evidence="1">Belongs to the cytidine and deoxycytidylate deaminase family. ADAT2 subfamily.</text>
</comment>
<dbReference type="PROSITE" id="PS00903">
    <property type="entry name" value="CYT_DCMP_DEAMINASES_1"/>
    <property type="match status" value="1"/>
</dbReference>
<dbReference type="SUPFAM" id="SSF53927">
    <property type="entry name" value="Cytidine deaminase-like"/>
    <property type="match status" value="1"/>
</dbReference>
<dbReference type="InterPro" id="IPR002125">
    <property type="entry name" value="CMP_dCMP_dom"/>
</dbReference>
<dbReference type="EC" id="3.5.4.33" evidence="8"/>
<comment type="subunit">
    <text evidence="2 8">Homodimer.</text>
</comment>
<evidence type="ECO:0000313" key="11">
    <source>
        <dbReference type="Proteomes" id="UP001377804"/>
    </source>
</evidence>
<dbReference type="InterPro" id="IPR058535">
    <property type="entry name" value="MafB19-deam"/>
</dbReference>
<evidence type="ECO:0000256" key="8">
    <source>
        <dbReference type="HAMAP-Rule" id="MF_00972"/>
    </source>
</evidence>
<dbReference type="InterPro" id="IPR028883">
    <property type="entry name" value="tRNA_aden_deaminase"/>
</dbReference>
<dbReference type="Pfam" id="PF14437">
    <property type="entry name" value="MafB19-deam"/>
    <property type="match status" value="1"/>
</dbReference>
<comment type="function">
    <text evidence="8">Catalyzes the deamination of adenosine to inosine at the wobble position 34 of tRNA(Arg2).</text>
</comment>
<comment type="caution">
    <text evidence="10">The sequence shown here is derived from an EMBL/GenBank/DDBJ whole genome shotgun (WGS) entry which is preliminary data.</text>
</comment>
<keyword evidence="5 8" id="KW-0378">Hydrolase</keyword>
<evidence type="ECO:0000256" key="7">
    <source>
        <dbReference type="ARBA" id="ARBA00048045"/>
    </source>
</evidence>
<name>A0ABU8SFI7_9LACO</name>
<keyword evidence="11" id="KW-1185">Reference proteome</keyword>